<dbReference type="Gene3D" id="3.90.25.10">
    <property type="entry name" value="UDP-galactose 4-epimerase, domain 1"/>
    <property type="match status" value="1"/>
</dbReference>
<gene>
    <name evidence="11" type="primary">galE</name>
    <name evidence="11" type="ORF">O1U_0343</name>
</gene>
<comment type="similarity">
    <text evidence="4 9">Belongs to the NAD(P)-dependent epimerase/dehydratase family.</text>
</comment>
<dbReference type="InterPro" id="IPR005886">
    <property type="entry name" value="UDP_G4E"/>
</dbReference>
<evidence type="ECO:0000313" key="12">
    <source>
        <dbReference type="Proteomes" id="UP000053688"/>
    </source>
</evidence>
<dbReference type="PRINTS" id="PR01713">
    <property type="entry name" value="NUCEPIMERASE"/>
</dbReference>
<keyword evidence="9" id="KW-0119">Carbohydrate metabolism</keyword>
<evidence type="ECO:0000256" key="6">
    <source>
        <dbReference type="ARBA" id="ARBA00018569"/>
    </source>
</evidence>
<keyword evidence="8 9" id="KW-0413">Isomerase</keyword>
<comment type="caution">
    <text evidence="11">The sequence shown here is derived from an EMBL/GenBank/DDBJ whole genome shotgun (WGS) entry which is preliminary data.</text>
</comment>
<evidence type="ECO:0000256" key="9">
    <source>
        <dbReference type="RuleBase" id="RU366046"/>
    </source>
</evidence>
<dbReference type="Proteomes" id="UP000053688">
    <property type="component" value="Unassembled WGS sequence"/>
</dbReference>
<evidence type="ECO:0000256" key="2">
    <source>
        <dbReference type="ARBA" id="ARBA00001911"/>
    </source>
</evidence>
<dbReference type="GO" id="GO:0006012">
    <property type="term" value="P:galactose metabolic process"/>
    <property type="evidence" value="ECO:0007669"/>
    <property type="project" value="UniProtKB-UniPathway"/>
</dbReference>
<comment type="pathway">
    <text evidence="3 9">Carbohydrate metabolism; galactose metabolism.</text>
</comment>
<dbReference type="InterPro" id="IPR016040">
    <property type="entry name" value="NAD(P)-bd_dom"/>
</dbReference>
<comment type="catalytic activity">
    <reaction evidence="1 9">
        <text>UDP-alpha-D-glucose = UDP-alpha-D-galactose</text>
        <dbReference type="Rhea" id="RHEA:22168"/>
        <dbReference type="ChEBI" id="CHEBI:58885"/>
        <dbReference type="ChEBI" id="CHEBI:66914"/>
        <dbReference type="EC" id="5.1.3.2"/>
    </reaction>
</comment>
<dbReference type="InterPro" id="IPR036291">
    <property type="entry name" value="NAD(P)-bd_dom_sf"/>
</dbReference>
<dbReference type="Gene3D" id="3.40.50.720">
    <property type="entry name" value="NAD(P)-binding Rossmann-like Domain"/>
    <property type="match status" value="1"/>
</dbReference>
<dbReference type="STRING" id="28176.CF66_2060"/>
<proteinExistence type="inferred from homology"/>
<feature type="domain" description="NAD(P)-binding" evidence="10">
    <location>
        <begin position="4"/>
        <end position="322"/>
    </location>
</feature>
<reference evidence="11 12" key="1">
    <citation type="journal article" date="2014" name="Environ. Microbiol.">
        <title>Genomic signatures of obligate host dependence in the luminous bacterial symbiont of a vertebrate.</title>
        <authorList>
            <person name="Hendry T.A."/>
            <person name="de Wet J.R."/>
            <person name="Dunlap P.V."/>
        </authorList>
    </citation>
    <scope>NUCLEOTIDE SEQUENCE [LARGE SCALE GENOMIC DNA]</scope>
    <source>
        <strain evidence="11 12">Akat1</strain>
    </source>
</reference>
<dbReference type="Pfam" id="PF16363">
    <property type="entry name" value="GDP_Man_Dehyd"/>
    <property type="match status" value="1"/>
</dbReference>
<sequence length="337" mass="37780">MKVLITGGMGYIGSHICIQMIEEGFQPIIIDNLFSSKIEVLSRIKKLTGKQPDFYQGDIRNESFVDAIFRNNDIQSVFHCSGFKSITESIIKPLEYYDNNVNGSLVLLRSMRRAGVKNIIFSSSAVIYGNSNLIPITEEASTDGTNNPYGFSKYMIERCFSDLLLAESDWSITLLRYFNPAGAHPSGIIGEDPKGIPNNLMPLIIQVATGYRKFLSVFGDDYPTKDGTGVRDYIHIMDLADGHIVALKNFNKKPGLHIYNLGTGKGFSVLEIIKLFSQTCSLSVPYQICPPRLGDVAESWASTEKIKKDLGWEATRSMEEIIITAWKWQLKMKKSNY</sequence>
<dbReference type="GO" id="GO:0005829">
    <property type="term" value="C:cytosol"/>
    <property type="evidence" value="ECO:0007669"/>
    <property type="project" value="TreeGrafter"/>
</dbReference>
<evidence type="ECO:0000256" key="7">
    <source>
        <dbReference type="ARBA" id="ARBA00023027"/>
    </source>
</evidence>
<dbReference type="PATRIC" id="fig|1236703.3.peg.336"/>
<dbReference type="AlphaFoldDB" id="S3DJJ9"/>
<dbReference type="PANTHER" id="PTHR43725:SF47">
    <property type="entry name" value="UDP-GLUCOSE 4-EPIMERASE"/>
    <property type="match status" value="1"/>
</dbReference>
<keyword evidence="7 9" id="KW-0520">NAD</keyword>
<evidence type="ECO:0000256" key="3">
    <source>
        <dbReference type="ARBA" id="ARBA00004947"/>
    </source>
</evidence>
<dbReference type="CDD" id="cd05247">
    <property type="entry name" value="UDP_G4E_1_SDR_e"/>
    <property type="match status" value="1"/>
</dbReference>
<comment type="cofactor">
    <cofactor evidence="2 9">
        <name>NAD(+)</name>
        <dbReference type="ChEBI" id="CHEBI:57540"/>
    </cofactor>
</comment>
<dbReference type="EC" id="5.1.3.2" evidence="5 9"/>
<name>S3DJJ9_9GAMM</name>
<dbReference type="eggNOG" id="COG1087">
    <property type="taxonomic scope" value="Bacteria"/>
</dbReference>
<organism evidence="11 12">
    <name type="scientific">Candidatus Photodesmus katoptron Akat1</name>
    <dbReference type="NCBI Taxonomy" id="1236703"/>
    <lineage>
        <taxon>Bacteria</taxon>
        <taxon>Pseudomonadati</taxon>
        <taxon>Pseudomonadota</taxon>
        <taxon>Gammaproteobacteria</taxon>
        <taxon>Vibrionales</taxon>
        <taxon>Vibrionaceae</taxon>
        <taxon>Candidatus Photodesmus</taxon>
    </lineage>
</organism>
<comment type="subunit">
    <text evidence="9">Homodimer.</text>
</comment>
<evidence type="ECO:0000256" key="4">
    <source>
        <dbReference type="ARBA" id="ARBA00007637"/>
    </source>
</evidence>
<dbReference type="UniPathway" id="UPA00214"/>
<evidence type="ECO:0000259" key="10">
    <source>
        <dbReference type="Pfam" id="PF16363"/>
    </source>
</evidence>
<dbReference type="NCBIfam" id="NF007956">
    <property type="entry name" value="PRK10675.1"/>
    <property type="match status" value="1"/>
</dbReference>
<keyword evidence="12" id="KW-1185">Reference proteome</keyword>
<evidence type="ECO:0000313" key="11">
    <source>
        <dbReference type="EMBL" id="EPE37880.1"/>
    </source>
</evidence>
<dbReference type="NCBIfam" id="TIGR01179">
    <property type="entry name" value="galE"/>
    <property type="match status" value="1"/>
</dbReference>
<dbReference type="RefSeq" id="WP_016503678.1">
    <property type="nucleotide sequence ID" value="NZ_AMSD01000001.1"/>
</dbReference>
<dbReference type="SUPFAM" id="SSF51735">
    <property type="entry name" value="NAD(P)-binding Rossmann-fold domains"/>
    <property type="match status" value="1"/>
</dbReference>
<evidence type="ECO:0000256" key="8">
    <source>
        <dbReference type="ARBA" id="ARBA00023235"/>
    </source>
</evidence>
<accession>S3DJJ9</accession>
<evidence type="ECO:0000256" key="1">
    <source>
        <dbReference type="ARBA" id="ARBA00000083"/>
    </source>
</evidence>
<dbReference type="PANTHER" id="PTHR43725">
    <property type="entry name" value="UDP-GLUCOSE 4-EPIMERASE"/>
    <property type="match status" value="1"/>
</dbReference>
<protein>
    <recommendedName>
        <fullName evidence="6 9">UDP-glucose 4-epimerase</fullName>
        <ecNumber evidence="5 9">5.1.3.2</ecNumber>
    </recommendedName>
</protein>
<dbReference type="GO" id="GO:0003978">
    <property type="term" value="F:UDP-glucose 4-epimerase activity"/>
    <property type="evidence" value="ECO:0007669"/>
    <property type="project" value="UniProtKB-UniRule"/>
</dbReference>
<evidence type="ECO:0000256" key="5">
    <source>
        <dbReference type="ARBA" id="ARBA00013189"/>
    </source>
</evidence>
<dbReference type="EMBL" id="AMSD01000001">
    <property type="protein sequence ID" value="EPE37880.1"/>
    <property type="molecule type" value="Genomic_DNA"/>
</dbReference>